<dbReference type="AlphaFoldDB" id="A0A8S1KJ63"/>
<dbReference type="EMBL" id="CAJJDN010000007">
    <property type="protein sequence ID" value="CAD8052912.1"/>
    <property type="molecule type" value="Genomic_DNA"/>
</dbReference>
<gene>
    <name evidence="1" type="ORF">PSON_ATCC_30995.1.T0070073</name>
</gene>
<dbReference type="Pfam" id="PF03643">
    <property type="entry name" value="Vps26"/>
    <property type="match status" value="1"/>
</dbReference>
<name>A0A8S1KJ63_9CILI</name>
<dbReference type="PANTHER" id="PTHR12233">
    <property type="entry name" value="VACUOLAR PROTEIN SORTING 26 RELATED"/>
    <property type="match status" value="1"/>
</dbReference>
<dbReference type="FunFam" id="2.60.40.640:FF:000024">
    <property type="entry name" value="Down syndrome critical region protein 3"/>
    <property type="match status" value="1"/>
</dbReference>
<accession>A0A8S1KJ63</accession>
<evidence type="ECO:0000313" key="1">
    <source>
        <dbReference type="EMBL" id="CAD8052912.1"/>
    </source>
</evidence>
<organism evidence="1 2">
    <name type="scientific">Paramecium sonneborni</name>
    <dbReference type="NCBI Taxonomy" id="65129"/>
    <lineage>
        <taxon>Eukaryota</taxon>
        <taxon>Sar</taxon>
        <taxon>Alveolata</taxon>
        <taxon>Ciliophora</taxon>
        <taxon>Intramacronucleata</taxon>
        <taxon>Oligohymenophorea</taxon>
        <taxon>Peniculida</taxon>
        <taxon>Parameciidae</taxon>
        <taxon>Paramecium</taxon>
    </lineage>
</organism>
<proteinExistence type="predicted"/>
<protein>
    <recommendedName>
        <fullName evidence="3">Arrestin-like N-terminal domain-containing protein</fullName>
    </recommendedName>
</protein>
<reference evidence="1" key="1">
    <citation type="submission" date="2021-01" db="EMBL/GenBank/DDBJ databases">
        <authorList>
            <consortium name="Genoscope - CEA"/>
            <person name="William W."/>
        </authorList>
    </citation>
    <scope>NUCLEOTIDE SEQUENCE</scope>
</reference>
<evidence type="ECO:0008006" key="3">
    <source>
        <dbReference type="Google" id="ProtNLM"/>
    </source>
</evidence>
<dbReference type="Proteomes" id="UP000692954">
    <property type="component" value="Unassembled WGS sequence"/>
</dbReference>
<sequence>MKSEYNLQIKFDKANNTFKPGDFVSGQVSLIFTDLQQKRLEIKQFIWKSEGTIISQNKETHKDLERMSSQLHPVLLHQLDGKLTTDNYILQEKNSFPFKYQLTPYQDRKILETYVGVYIAIQYSIEAELTLANGLKVTSIIPYFVYVPGQGNDRIKQTEKYPRVEHFLITPDKLLGNSSTMNKTQSAKFRINGQIDTTICLFQEDFHGYIIIQECDSEIRTIDIQFIRVEKLENNLGKISEATEIQLIQIVEGNATRGLELPFHMIFPKYFSCPNFQFREFSVDFEVNLVMILYDGFKVTLNFPLNIIRK</sequence>
<comment type="caution">
    <text evidence="1">The sequence shown here is derived from an EMBL/GenBank/DDBJ whole genome shotgun (WGS) entry which is preliminary data.</text>
</comment>
<evidence type="ECO:0000313" key="2">
    <source>
        <dbReference type="Proteomes" id="UP000692954"/>
    </source>
</evidence>
<dbReference type="InterPro" id="IPR028934">
    <property type="entry name" value="Vps26-related"/>
</dbReference>
<dbReference type="OrthoDB" id="10263384at2759"/>
<dbReference type="GO" id="GO:0006886">
    <property type="term" value="P:intracellular protein transport"/>
    <property type="evidence" value="ECO:0007669"/>
    <property type="project" value="InterPro"/>
</dbReference>
<keyword evidence="2" id="KW-1185">Reference proteome</keyword>